<name>A0ABT9YSG3_9STRE</name>
<organism evidence="2 3">
    <name type="scientific">Streptococcus moroccensis</name>
    <dbReference type="NCBI Taxonomy" id="1451356"/>
    <lineage>
        <taxon>Bacteria</taxon>
        <taxon>Bacillati</taxon>
        <taxon>Bacillota</taxon>
        <taxon>Bacilli</taxon>
        <taxon>Lactobacillales</taxon>
        <taxon>Streptococcaceae</taxon>
        <taxon>Streptococcus</taxon>
    </lineage>
</organism>
<proteinExistence type="predicted"/>
<comment type="caution">
    <text evidence="2">The sequence shown here is derived from an EMBL/GenBank/DDBJ whole genome shotgun (WGS) entry which is preliminary data.</text>
</comment>
<sequence>MRKITFVWIALLMLVGCEQAQNTLSSQESLQQAEVVSLKKVFKQEEILLPDQLFNKKSLASYEDMYAYLEGLYGKPVDLEKTESAEGIYLKVAYFLDEQTGTQYFVGQNTIPEYGQLSYSYFGIIAYSPEALDVALQKTDYYAYKKQILVSNSHNPFYHNGTGITYRKLAVTDDEMAYGISIFDEKEYTLYNEAVYQKTE</sequence>
<evidence type="ECO:0000256" key="1">
    <source>
        <dbReference type="SAM" id="SignalP"/>
    </source>
</evidence>
<dbReference type="Proteomes" id="UP001223079">
    <property type="component" value="Unassembled WGS sequence"/>
</dbReference>
<gene>
    <name evidence="2" type="ORF">J2S23_001500</name>
</gene>
<evidence type="ECO:0000313" key="2">
    <source>
        <dbReference type="EMBL" id="MDQ0222925.1"/>
    </source>
</evidence>
<keyword evidence="1" id="KW-0732">Signal</keyword>
<dbReference type="EMBL" id="JAUSTM010000014">
    <property type="protein sequence ID" value="MDQ0222925.1"/>
    <property type="molecule type" value="Genomic_DNA"/>
</dbReference>
<feature type="signal peptide" evidence="1">
    <location>
        <begin position="1"/>
        <end position="20"/>
    </location>
</feature>
<reference evidence="2 3" key="1">
    <citation type="submission" date="2023-07" db="EMBL/GenBank/DDBJ databases">
        <title>Genomic Encyclopedia of Type Strains, Phase IV (KMG-IV): sequencing the most valuable type-strain genomes for metagenomic binning, comparative biology and taxonomic classification.</title>
        <authorList>
            <person name="Goeker M."/>
        </authorList>
    </citation>
    <scope>NUCLEOTIDE SEQUENCE [LARGE SCALE GENOMIC DNA]</scope>
    <source>
        <strain evidence="2 3">DSM 105143</strain>
    </source>
</reference>
<evidence type="ECO:0008006" key="4">
    <source>
        <dbReference type="Google" id="ProtNLM"/>
    </source>
</evidence>
<dbReference type="PROSITE" id="PS51257">
    <property type="entry name" value="PROKAR_LIPOPROTEIN"/>
    <property type="match status" value="1"/>
</dbReference>
<accession>A0ABT9YSG3</accession>
<keyword evidence="3" id="KW-1185">Reference proteome</keyword>
<evidence type="ECO:0000313" key="3">
    <source>
        <dbReference type="Proteomes" id="UP001223079"/>
    </source>
</evidence>
<dbReference type="RefSeq" id="WP_307122103.1">
    <property type="nucleotide sequence ID" value="NZ_JAUSTM010000014.1"/>
</dbReference>
<protein>
    <recommendedName>
        <fullName evidence="4">Lipoprotein</fullName>
    </recommendedName>
</protein>
<feature type="chain" id="PRO_5046431503" description="Lipoprotein" evidence="1">
    <location>
        <begin position="21"/>
        <end position="200"/>
    </location>
</feature>